<evidence type="ECO:0000313" key="1">
    <source>
        <dbReference type="EMBL" id="CAD9026034.1"/>
    </source>
</evidence>
<name>A0A7S1IXB1_9EUGL</name>
<dbReference type="EMBL" id="HBGA01099569">
    <property type="protein sequence ID" value="CAD9026034.1"/>
    <property type="molecule type" value="Transcribed_RNA"/>
</dbReference>
<gene>
    <name evidence="1" type="ORF">EGYM00392_LOCUS37164</name>
</gene>
<proteinExistence type="predicted"/>
<sequence length="97" mass="10460">MPFHGLFIGHSMPTPVTNPQTGWTPVPQAQCQQPKSADRVACAMCHYEAYESSHCSHGGERLCFFHPGKKTAKMACPVAPAPTTGPAVPVHTEYTPL</sequence>
<dbReference type="AlphaFoldDB" id="A0A7S1IXB1"/>
<organism evidence="1">
    <name type="scientific">Eutreptiella gymnastica</name>
    <dbReference type="NCBI Taxonomy" id="73025"/>
    <lineage>
        <taxon>Eukaryota</taxon>
        <taxon>Discoba</taxon>
        <taxon>Euglenozoa</taxon>
        <taxon>Euglenida</taxon>
        <taxon>Spirocuta</taxon>
        <taxon>Euglenophyceae</taxon>
        <taxon>Eutreptiales</taxon>
        <taxon>Eutreptiaceae</taxon>
        <taxon>Eutreptiella</taxon>
    </lineage>
</organism>
<protein>
    <submittedName>
        <fullName evidence="1">Uncharacterized protein</fullName>
    </submittedName>
</protein>
<reference evidence="1" key="1">
    <citation type="submission" date="2021-01" db="EMBL/GenBank/DDBJ databases">
        <authorList>
            <person name="Corre E."/>
            <person name="Pelletier E."/>
            <person name="Niang G."/>
            <person name="Scheremetjew M."/>
            <person name="Finn R."/>
            <person name="Kale V."/>
            <person name="Holt S."/>
            <person name="Cochrane G."/>
            <person name="Meng A."/>
            <person name="Brown T."/>
            <person name="Cohen L."/>
        </authorList>
    </citation>
    <scope>NUCLEOTIDE SEQUENCE</scope>
    <source>
        <strain evidence="1">NIES-381</strain>
    </source>
</reference>
<accession>A0A7S1IXB1</accession>